<evidence type="ECO:0000256" key="1">
    <source>
        <dbReference type="ARBA" id="ARBA00022670"/>
    </source>
</evidence>
<comment type="cofactor">
    <cofactor evidence="6">
        <name>Zn(2+)</name>
        <dbReference type="ChEBI" id="CHEBI:29105"/>
    </cofactor>
    <text evidence="6">Binds 1 zinc ion.</text>
</comment>
<dbReference type="SUPFAM" id="SSF55486">
    <property type="entry name" value="Metalloproteases ('zincins'), catalytic domain"/>
    <property type="match status" value="1"/>
</dbReference>
<evidence type="ECO:0000256" key="3">
    <source>
        <dbReference type="ARBA" id="ARBA00022801"/>
    </source>
</evidence>
<keyword evidence="2 6" id="KW-0479">Metal-binding</keyword>
<keyword evidence="1 6" id="KW-0645">Protease</keyword>
<dbReference type="PANTHER" id="PTHR34217:SF1">
    <property type="entry name" value="CARBOXYPEPTIDASE 1"/>
    <property type="match status" value="1"/>
</dbReference>
<accession>A0ABT9VW41</accession>
<name>A0ABT9VW41_9BACI</name>
<dbReference type="InterPro" id="IPR034006">
    <property type="entry name" value="M3B_PepF_2"/>
</dbReference>
<dbReference type="Proteomes" id="UP001235840">
    <property type="component" value="Unassembled WGS sequence"/>
</dbReference>
<dbReference type="PANTHER" id="PTHR34217">
    <property type="entry name" value="METAL-DEPENDENT CARBOXYPEPTIDASE"/>
    <property type="match status" value="1"/>
</dbReference>
<feature type="domain" description="Peptidase M3A/M3B catalytic" evidence="7">
    <location>
        <begin position="204"/>
        <end position="582"/>
    </location>
</feature>
<organism evidence="9 10">
    <name type="scientific">Caldalkalibacillus horti</name>
    <dbReference type="NCBI Taxonomy" id="77523"/>
    <lineage>
        <taxon>Bacteria</taxon>
        <taxon>Bacillati</taxon>
        <taxon>Bacillota</taxon>
        <taxon>Bacilli</taxon>
        <taxon>Bacillales</taxon>
        <taxon>Bacillaceae</taxon>
        <taxon>Caldalkalibacillus</taxon>
    </lineage>
</organism>
<evidence type="ECO:0000313" key="10">
    <source>
        <dbReference type="Proteomes" id="UP001235840"/>
    </source>
</evidence>
<sequence length="596" mass="67800">MKKPLSQIWDLESLFPGGSSSKPFHDYLEKNESDIHELSAQIKKLKTPENARDIQPLADVVTLLQSVAIRIRQAGAFIGCLTAQNQKDKQAILLGGRTKTISAQYASALTQFEQILMEIDGSTWQEILNDDRFKDIAFPLDEKRRLASDKLPPEQEALVNDLAVDGYHGWGELYNTTVSQMTIPFEEDGKVKDLSVGQAQNKLSDPNKAVRDEMSNRWEEAWSKNADFCADALNHLAGFRLSLYKHRGWEDLHKEPLDYNRMSQQTLNVMWETIDKNKDIFLTYFERKAKLLGVDKLSWNDVNAPIGSDSNKISYDDAADFIVEQFNKFSPKMADFTTHAFNQSWIEAEDRAGKRPGAFCTSLPDSKETRVFMTYSGTASNVSTLAHELGHAYHQHVMNDLPPLAQQYAMNVAETASTFAEMIVADASVKAASNEEERLALLEDKVQRSVAFYMNIHARFIFETNFYTERKKGLVGVDRLNELMVSAQKEAFKDSLKDYHPHFWASKLHFYLTRVPFYNFPYTFGYLFSAGIYARALEEGQGFEDKYIALLQDTASMPVEELASKHLGVDLTKPDFWQSAIDLSIEDVKEFLELTK</sequence>
<dbReference type="CDD" id="cd09607">
    <property type="entry name" value="M3B_PepF"/>
    <property type="match status" value="1"/>
</dbReference>
<proteinExistence type="inferred from homology"/>
<keyword evidence="10" id="KW-1185">Reference proteome</keyword>
<dbReference type="Gene3D" id="1.10.1370.20">
    <property type="entry name" value="Oligoendopeptidase f, C-terminal domain"/>
    <property type="match status" value="1"/>
</dbReference>
<keyword evidence="3 6" id="KW-0378">Hydrolase</keyword>
<dbReference type="InterPro" id="IPR001333">
    <property type="entry name" value="Peptidase_M32_Taq"/>
</dbReference>
<evidence type="ECO:0000259" key="8">
    <source>
        <dbReference type="Pfam" id="PF08439"/>
    </source>
</evidence>
<comment type="caution">
    <text evidence="9">The sequence shown here is derived from an EMBL/GenBank/DDBJ whole genome shotgun (WGS) entry which is preliminary data.</text>
</comment>
<dbReference type="Pfam" id="PF08439">
    <property type="entry name" value="Peptidase_M3_N"/>
    <property type="match status" value="1"/>
</dbReference>
<evidence type="ECO:0000256" key="2">
    <source>
        <dbReference type="ARBA" id="ARBA00022723"/>
    </source>
</evidence>
<dbReference type="InterPro" id="IPR011977">
    <property type="entry name" value="Pept_M3B_clade3"/>
</dbReference>
<evidence type="ECO:0000256" key="6">
    <source>
        <dbReference type="RuleBase" id="RU003435"/>
    </source>
</evidence>
<evidence type="ECO:0000313" key="9">
    <source>
        <dbReference type="EMBL" id="MDQ0165208.1"/>
    </source>
</evidence>
<dbReference type="InterPro" id="IPR042088">
    <property type="entry name" value="OligoPept_F_C"/>
</dbReference>
<evidence type="ECO:0000256" key="4">
    <source>
        <dbReference type="ARBA" id="ARBA00022833"/>
    </source>
</evidence>
<feature type="domain" description="Oligopeptidase F N-terminal" evidence="8">
    <location>
        <begin position="116"/>
        <end position="182"/>
    </location>
</feature>
<comment type="similarity">
    <text evidence="6">Belongs to the peptidase M3 family.</text>
</comment>
<gene>
    <name evidence="9" type="ORF">J2S11_001108</name>
</gene>
<dbReference type="Pfam" id="PF01432">
    <property type="entry name" value="Peptidase_M3"/>
    <property type="match status" value="1"/>
</dbReference>
<protein>
    <submittedName>
        <fullName evidence="9">PepF/M3 family oligoendopeptidase</fullName>
    </submittedName>
</protein>
<evidence type="ECO:0000259" key="7">
    <source>
        <dbReference type="Pfam" id="PF01432"/>
    </source>
</evidence>
<evidence type="ECO:0000256" key="5">
    <source>
        <dbReference type="ARBA" id="ARBA00023049"/>
    </source>
</evidence>
<dbReference type="RefSeq" id="WP_307391987.1">
    <property type="nucleotide sequence ID" value="NZ_BAAADK010000045.1"/>
</dbReference>
<keyword evidence="5 6" id="KW-0482">Metalloprotease</keyword>
<dbReference type="Gene3D" id="1.20.140.70">
    <property type="entry name" value="Oligopeptidase f, N-terminal domain"/>
    <property type="match status" value="1"/>
</dbReference>
<dbReference type="InterPro" id="IPR013647">
    <property type="entry name" value="OligopepF_N_dom"/>
</dbReference>
<dbReference type="InterPro" id="IPR001567">
    <property type="entry name" value="Pept_M3A_M3B_dom"/>
</dbReference>
<reference evidence="9 10" key="1">
    <citation type="submission" date="2023-07" db="EMBL/GenBank/DDBJ databases">
        <title>Genomic Encyclopedia of Type Strains, Phase IV (KMG-IV): sequencing the most valuable type-strain genomes for metagenomic binning, comparative biology and taxonomic classification.</title>
        <authorList>
            <person name="Goeker M."/>
        </authorList>
    </citation>
    <scope>NUCLEOTIDE SEQUENCE [LARGE SCALE GENOMIC DNA]</scope>
    <source>
        <strain evidence="9 10">DSM 12751</strain>
    </source>
</reference>
<dbReference type="NCBIfam" id="TIGR02290">
    <property type="entry name" value="M3_fam_3"/>
    <property type="match status" value="1"/>
</dbReference>
<dbReference type="EMBL" id="JAUSTY010000004">
    <property type="protein sequence ID" value="MDQ0165208.1"/>
    <property type="molecule type" value="Genomic_DNA"/>
</dbReference>
<keyword evidence="4 6" id="KW-0862">Zinc</keyword>